<reference evidence="2" key="1">
    <citation type="submission" date="2021-01" db="EMBL/GenBank/DDBJ databases">
        <authorList>
            <consortium name="Genoscope - CEA"/>
            <person name="William W."/>
        </authorList>
    </citation>
    <scope>NUCLEOTIDE SEQUENCE</scope>
</reference>
<dbReference type="Proteomes" id="UP001295469">
    <property type="component" value="Chromosome A04"/>
</dbReference>
<proteinExistence type="predicted"/>
<dbReference type="AlphaFoldDB" id="A0A817AN84"/>
<name>A0A817AN84_BRANA</name>
<evidence type="ECO:0000313" key="2">
    <source>
        <dbReference type="EMBL" id="CAF2284821.1"/>
    </source>
</evidence>
<accession>A0A817AN84</accession>
<feature type="region of interest" description="Disordered" evidence="1">
    <location>
        <begin position="80"/>
        <end position="102"/>
    </location>
</feature>
<dbReference type="EMBL" id="HG994358">
    <property type="protein sequence ID" value="CAF2284821.1"/>
    <property type="molecule type" value="Genomic_DNA"/>
</dbReference>
<protein>
    <submittedName>
        <fullName evidence="2">(rape) hypothetical protein</fullName>
    </submittedName>
</protein>
<sequence length="102" mass="11175">MNVFNSFKGPESWQIKPEAKVAGWHGRGSKKVQGAFSVGQAQLFAVKFHYTLLAWDCMQSPKRIVWVFVDGGASTGKITRGMGDNSGWSGVRRHSSSCNNAI</sequence>
<gene>
    <name evidence="2" type="ORF">DARMORV10_A04P22700.1</name>
</gene>
<organism evidence="2">
    <name type="scientific">Brassica napus</name>
    <name type="common">Rape</name>
    <dbReference type="NCBI Taxonomy" id="3708"/>
    <lineage>
        <taxon>Eukaryota</taxon>
        <taxon>Viridiplantae</taxon>
        <taxon>Streptophyta</taxon>
        <taxon>Embryophyta</taxon>
        <taxon>Tracheophyta</taxon>
        <taxon>Spermatophyta</taxon>
        <taxon>Magnoliopsida</taxon>
        <taxon>eudicotyledons</taxon>
        <taxon>Gunneridae</taxon>
        <taxon>Pentapetalae</taxon>
        <taxon>rosids</taxon>
        <taxon>malvids</taxon>
        <taxon>Brassicales</taxon>
        <taxon>Brassicaceae</taxon>
        <taxon>Brassiceae</taxon>
        <taxon>Brassica</taxon>
    </lineage>
</organism>
<evidence type="ECO:0000256" key="1">
    <source>
        <dbReference type="SAM" id="MobiDB-lite"/>
    </source>
</evidence>